<accession>A0A4R0IS33</accession>
<proteinExistence type="predicted"/>
<feature type="domain" description="PKD" evidence="1">
    <location>
        <begin position="561"/>
        <end position="631"/>
    </location>
</feature>
<dbReference type="InterPro" id="IPR035986">
    <property type="entry name" value="PKD_dom_sf"/>
</dbReference>
<name>A0A4R0IS33_9ACTN</name>
<comment type="caution">
    <text evidence="2">The sequence shown here is derived from an EMBL/GenBank/DDBJ whole genome shotgun (WGS) entry which is preliminary data.</text>
</comment>
<evidence type="ECO:0000313" key="3">
    <source>
        <dbReference type="Proteomes" id="UP000294225"/>
    </source>
</evidence>
<evidence type="ECO:0000313" key="2">
    <source>
        <dbReference type="EMBL" id="TCC36631.1"/>
    </source>
</evidence>
<evidence type="ECO:0000259" key="1">
    <source>
        <dbReference type="Pfam" id="PF00801"/>
    </source>
</evidence>
<dbReference type="AlphaFoldDB" id="A0A4R0IS33"/>
<dbReference type="Pfam" id="PF00801">
    <property type="entry name" value="PKD"/>
    <property type="match status" value="1"/>
</dbReference>
<reference evidence="2 3" key="1">
    <citation type="submission" date="2019-02" db="EMBL/GenBank/DDBJ databases">
        <title>Kribbella capetownensis sp. nov. and Kribbella speibonae sp. nov., isolated from soil.</title>
        <authorList>
            <person name="Curtis S.M."/>
            <person name="Norton I."/>
            <person name="Everest G.J."/>
            <person name="Meyers P.R."/>
        </authorList>
    </citation>
    <scope>NUCLEOTIDE SEQUENCE [LARGE SCALE GENOMIC DNA]</scope>
    <source>
        <strain evidence="2 3">YM55</strain>
    </source>
</reference>
<dbReference type="GO" id="GO:0005975">
    <property type="term" value="P:carbohydrate metabolic process"/>
    <property type="evidence" value="ECO:0007669"/>
    <property type="project" value="UniProtKB-ARBA"/>
</dbReference>
<dbReference type="InterPro" id="IPR013783">
    <property type="entry name" value="Ig-like_fold"/>
</dbReference>
<protein>
    <submittedName>
        <fullName evidence="2">Tat pathway signal sequence domain protein</fullName>
    </submittedName>
</protein>
<gene>
    <name evidence="2" type="ORF">E0H92_28025</name>
</gene>
<dbReference type="EMBL" id="SJKC01000003">
    <property type="protein sequence ID" value="TCC36631.1"/>
    <property type="molecule type" value="Genomic_DNA"/>
</dbReference>
<dbReference type="CDD" id="cd00146">
    <property type="entry name" value="PKD"/>
    <property type="match status" value="1"/>
</dbReference>
<dbReference type="Proteomes" id="UP000294225">
    <property type="component" value="Unassembled WGS sequence"/>
</dbReference>
<sequence>MPVQASVAAPAAQPCVADQPGGPVWVDASCVDPDYDQPVIDHESDVTDPIALHKVQGHFKGTSIRFTIYLPPAAQWQGRFYQYVYPTQSENALPVDVAFGAAHGGYTVQATGAPGYRHEAATAKFSRQVAAAYYGVSAKNIFGYVYGGSGGSYVTVGAIENTSGVWQGAVPFVAAIPTTIPNSWSAAALGGFVLGDKLAKVADAVAPGGSGDPYTVLDSTQRAVLHEVTSLGMPLRSWERYNYVIATSTLRALSSIIKAFDPTYVDDFWNKPGYLGAEASDLGRRFRAARATGTATVEGVARDASGKVSSLTLSGVPAGARTLGMDFSVTAADGSALGPLTGSLDAATGVLAPAADASADVLSKVQAGDKVAFDNSWFLALHAYHRYQVPQRAGYYPWDQFRTADGTPRYPQRALEIGPLIAAGTAGGGTHTGRINTKTILVQNLLDTGALPWNADWYRSQVRAALGKNYQDSFRLWYNDNAEHLNGPVAPADQAKIIQYDGIYYQALVDVAAWAEKGVAPPGTTNYTVSDSQIIVPKTATNRLGIQPVADLRVCGGDRAQVRVGRTVDFTATVQVPPGAGKIVRVEWDFDGDGSYAVARTGTPRSALALHASHSFAKAGTYFPAVRVTAQRDGDTTEKYTLAQNLGRARVVVSATGSGCAP</sequence>
<organism evidence="2 3">
    <name type="scientific">Kribbella speibonae</name>
    <dbReference type="NCBI Taxonomy" id="1572660"/>
    <lineage>
        <taxon>Bacteria</taxon>
        <taxon>Bacillati</taxon>
        <taxon>Actinomycetota</taxon>
        <taxon>Actinomycetes</taxon>
        <taxon>Propionibacteriales</taxon>
        <taxon>Kribbellaceae</taxon>
        <taxon>Kribbella</taxon>
    </lineage>
</organism>
<dbReference type="InterPro" id="IPR000601">
    <property type="entry name" value="PKD_dom"/>
</dbReference>
<dbReference type="Gene3D" id="2.60.40.10">
    <property type="entry name" value="Immunoglobulins"/>
    <property type="match status" value="1"/>
</dbReference>
<dbReference type="SUPFAM" id="SSF49299">
    <property type="entry name" value="PKD domain"/>
    <property type="match status" value="1"/>
</dbReference>